<evidence type="ECO:0000256" key="5">
    <source>
        <dbReference type="ARBA" id="ARBA00022989"/>
    </source>
</evidence>
<feature type="transmembrane region" description="Helical" evidence="7">
    <location>
        <begin position="176"/>
        <end position="194"/>
    </location>
</feature>
<protein>
    <recommendedName>
        <fullName evidence="10">Solute carrier family 15 member 4</fullName>
    </recommendedName>
</protein>
<feature type="transmembrane region" description="Helical" evidence="7">
    <location>
        <begin position="215"/>
        <end position="235"/>
    </location>
</feature>
<keyword evidence="9" id="KW-1185">Reference proteome</keyword>
<comment type="similarity">
    <text evidence="2">Belongs to the major facilitator superfamily. Proton-dependent oligopeptide transporter (POT/PTR) (TC 2.A.17) family.</text>
</comment>
<dbReference type="SUPFAM" id="SSF103473">
    <property type="entry name" value="MFS general substrate transporter"/>
    <property type="match status" value="1"/>
</dbReference>
<feature type="transmembrane region" description="Helical" evidence="7">
    <location>
        <begin position="334"/>
        <end position="353"/>
    </location>
</feature>
<dbReference type="EMBL" id="JAFNEN010000014">
    <property type="protein sequence ID" value="KAG8200652.1"/>
    <property type="molecule type" value="Genomic_DNA"/>
</dbReference>
<evidence type="ECO:0000256" key="6">
    <source>
        <dbReference type="ARBA" id="ARBA00023136"/>
    </source>
</evidence>
<dbReference type="InterPro" id="IPR036259">
    <property type="entry name" value="MFS_trans_sf"/>
</dbReference>
<dbReference type="GO" id="GO:0022857">
    <property type="term" value="F:transmembrane transporter activity"/>
    <property type="evidence" value="ECO:0007669"/>
    <property type="project" value="InterPro"/>
</dbReference>
<dbReference type="PANTHER" id="PTHR11654">
    <property type="entry name" value="OLIGOPEPTIDE TRANSPORTER-RELATED"/>
    <property type="match status" value="1"/>
</dbReference>
<organism evidence="8 9">
    <name type="scientific">Oedothorax gibbosus</name>
    <dbReference type="NCBI Taxonomy" id="931172"/>
    <lineage>
        <taxon>Eukaryota</taxon>
        <taxon>Metazoa</taxon>
        <taxon>Ecdysozoa</taxon>
        <taxon>Arthropoda</taxon>
        <taxon>Chelicerata</taxon>
        <taxon>Arachnida</taxon>
        <taxon>Araneae</taxon>
        <taxon>Araneomorphae</taxon>
        <taxon>Entelegynae</taxon>
        <taxon>Araneoidea</taxon>
        <taxon>Linyphiidae</taxon>
        <taxon>Erigoninae</taxon>
        <taxon>Oedothorax</taxon>
    </lineage>
</organism>
<feature type="transmembrane region" description="Helical" evidence="7">
    <location>
        <begin position="124"/>
        <end position="141"/>
    </location>
</feature>
<dbReference type="GO" id="GO:0015833">
    <property type="term" value="P:peptide transport"/>
    <property type="evidence" value="ECO:0007669"/>
    <property type="project" value="UniProtKB-KW"/>
</dbReference>
<keyword evidence="5 7" id="KW-1133">Transmembrane helix</keyword>
<feature type="transmembrane region" description="Helical" evidence="7">
    <location>
        <begin position="247"/>
        <end position="268"/>
    </location>
</feature>
<keyword evidence="3 7" id="KW-0812">Transmembrane</keyword>
<feature type="transmembrane region" description="Helical" evidence="7">
    <location>
        <begin position="390"/>
        <end position="413"/>
    </location>
</feature>
<evidence type="ECO:0000256" key="3">
    <source>
        <dbReference type="ARBA" id="ARBA00022692"/>
    </source>
</evidence>
<evidence type="ECO:0000256" key="1">
    <source>
        <dbReference type="ARBA" id="ARBA00004141"/>
    </source>
</evidence>
<accession>A0AAV6VUP0</accession>
<evidence type="ECO:0008006" key="10">
    <source>
        <dbReference type="Google" id="ProtNLM"/>
    </source>
</evidence>
<evidence type="ECO:0000256" key="2">
    <source>
        <dbReference type="ARBA" id="ARBA00005982"/>
    </source>
</evidence>
<dbReference type="InterPro" id="IPR000109">
    <property type="entry name" value="POT_fam"/>
</dbReference>
<dbReference type="Proteomes" id="UP000827092">
    <property type="component" value="Unassembled WGS sequence"/>
</dbReference>
<gene>
    <name evidence="8" type="ORF">JTE90_022273</name>
</gene>
<comment type="subcellular location">
    <subcellularLocation>
        <location evidence="1">Membrane</location>
        <topology evidence="1">Multi-pass membrane protein</topology>
    </subcellularLocation>
</comment>
<sequence>MESDAEREPLFTSVNSNANYQTQSCNARADDIFASRGSISLNLGSSYAVSKRRQLLAGVAILIFVLLERIAYYSLTGNLYLFLNQSDFHWMYYNAISGLLIFTGTSYLSSLFGGWLSDAFLGRFKTICLAFFLFAGAFWFLPYMPKVCNLCRNCPLPIVDPTASTDFPLYDERCSGVIMAVLIIAAIGTGTVKANITPFGAEQIRFSGPDGLRIYLNWLYWCVNIGALTAILGITYVQQEDGFQKGYLIPVCLLTAATLLFLISYPLYSHQSPCGSSISRIFSVLRDAWKLNRSHRDDSLDSSSSVAIINRPTWLDMAKVRYGGKFHESVVEDVKSLSTILIVFIILIPYWMIYFQMQTTFLAQGLQLRLSLTPGNFTNGDESFHFSVPAAWLMLFNVLFLIIFIPLMNHVIYPFLDRRGIQIHILVRMAIGMGCATLSMVMAGCLEICRLHFIHEGRVVNQTIENTVYVAADLPILWQIPQYSLIGISEVFTSVSGMEFAVSQAPSTMQGAVMGLYYFCTGIGSFIGIAALRSFESLEGVFLGHRSGNMNTADLYYYFFFLAAVQFITLVVFCFSTKKLKVRKSPSSTSSRLLGSHSRSR</sequence>
<feature type="transmembrane region" description="Helical" evidence="7">
    <location>
        <begin position="95"/>
        <end position="117"/>
    </location>
</feature>
<reference evidence="8 9" key="1">
    <citation type="journal article" date="2022" name="Nat. Ecol. Evol.">
        <title>A masculinizing supergene underlies an exaggerated male reproductive morph in a spider.</title>
        <authorList>
            <person name="Hendrickx F."/>
            <person name="De Corte Z."/>
            <person name="Sonet G."/>
            <person name="Van Belleghem S.M."/>
            <person name="Kostlbacher S."/>
            <person name="Vangestel C."/>
        </authorList>
    </citation>
    <scope>NUCLEOTIDE SEQUENCE [LARGE SCALE GENOMIC DNA]</scope>
    <source>
        <strain evidence="8">W744_W776</strain>
    </source>
</reference>
<keyword evidence="4" id="KW-0653">Protein transport</keyword>
<name>A0AAV6VUP0_9ARAC</name>
<feature type="transmembrane region" description="Helical" evidence="7">
    <location>
        <begin position="55"/>
        <end position="75"/>
    </location>
</feature>
<feature type="transmembrane region" description="Helical" evidence="7">
    <location>
        <begin position="514"/>
        <end position="535"/>
    </location>
</feature>
<keyword evidence="4" id="KW-0571">Peptide transport</keyword>
<dbReference type="Pfam" id="PF00854">
    <property type="entry name" value="PTR2"/>
    <property type="match status" value="1"/>
</dbReference>
<dbReference type="GO" id="GO:0016020">
    <property type="term" value="C:membrane"/>
    <property type="evidence" value="ECO:0007669"/>
    <property type="project" value="UniProtKB-SubCell"/>
</dbReference>
<evidence type="ECO:0000256" key="7">
    <source>
        <dbReference type="SAM" id="Phobius"/>
    </source>
</evidence>
<comment type="caution">
    <text evidence="8">The sequence shown here is derived from an EMBL/GenBank/DDBJ whole genome shotgun (WGS) entry which is preliminary data.</text>
</comment>
<evidence type="ECO:0000256" key="4">
    <source>
        <dbReference type="ARBA" id="ARBA00022856"/>
    </source>
</evidence>
<evidence type="ECO:0000313" key="8">
    <source>
        <dbReference type="EMBL" id="KAG8200652.1"/>
    </source>
</evidence>
<feature type="transmembrane region" description="Helical" evidence="7">
    <location>
        <begin position="555"/>
        <end position="575"/>
    </location>
</feature>
<keyword evidence="4" id="KW-0813">Transport</keyword>
<proteinExistence type="inferred from homology"/>
<evidence type="ECO:0000313" key="9">
    <source>
        <dbReference type="Proteomes" id="UP000827092"/>
    </source>
</evidence>
<dbReference type="Gene3D" id="1.20.1250.20">
    <property type="entry name" value="MFS general substrate transporter like domains"/>
    <property type="match status" value="1"/>
</dbReference>
<dbReference type="AlphaFoldDB" id="A0AAV6VUP0"/>
<keyword evidence="6 7" id="KW-0472">Membrane</keyword>